<evidence type="ECO:0000313" key="2">
    <source>
        <dbReference type="WBParaSite" id="nRc.2.0.1.t22348-RA"/>
    </source>
</evidence>
<dbReference type="Proteomes" id="UP000887565">
    <property type="component" value="Unplaced"/>
</dbReference>
<reference evidence="2" key="1">
    <citation type="submission" date="2022-11" db="UniProtKB">
        <authorList>
            <consortium name="WormBaseParasite"/>
        </authorList>
    </citation>
    <scope>IDENTIFICATION</scope>
</reference>
<name>A0A915J7A0_ROMCU</name>
<accession>A0A915J7A0</accession>
<dbReference type="AlphaFoldDB" id="A0A915J7A0"/>
<dbReference type="WBParaSite" id="nRc.2.0.1.t22348-RA">
    <property type="protein sequence ID" value="nRc.2.0.1.t22348-RA"/>
    <property type="gene ID" value="nRc.2.0.1.g22348"/>
</dbReference>
<evidence type="ECO:0000313" key="1">
    <source>
        <dbReference type="Proteomes" id="UP000887565"/>
    </source>
</evidence>
<protein>
    <submittedName>
        <fullName evidence="2">Uncharacterized protein</fullName>
    </submittedName>
</protein>
<proteinExistence type="predicted"/>
<organism evidence="1 2">
    <name type="scientific">Romanomermis culicivorax</name>
    <name type="common">Nematode worm</name>
    <dbReference type="NCBI Taxonomy" id="13658"/>
    <lineage>
        <taxon>Eukaryota</taxon>
        <taxon>Metazoa</taxon>
        <taxon>Ecdysozoa</taxon>
        <taxon>Nematoda</taxon>
        <taxon>Enoplea</taxon>
        <taxon>Dorylaimia</taxon>
        <taxon>Mermithida</taxon>
        <taxon>Mermithoidea</taxon>
        <taxon>Mermithidae</taxon>
        <taxon>Romanomermis</taxon>
    </lineage>
</organism>
<sequence>MSVKSCMAPFLTVDPLSIRRPMTIGRRTPQKVSPEHILLQLSMIDRDLFAVWLAKERKPPYRLRRFLIAKRDSLEFWASDDSPSPKGSLTLQTFGAPLHCSKTEVKINRESPLRPFCAPSNGMCPNIAAISTLPPSQHCHHLI</sequence>
<keyword evidence="1" id="KW-1185">Reference proteome</keyword>